<reference evidence="1 2" key="2">
    <citation type="submission" date="2014-03" db="EMBL/GenBank/DDBJ databases">
        <title>The Genome Sequence of Anncaliia algerae insect isolate PRA339.</title>
        <authorList>
            <consortium name="The Broad Institute Genome Sequencing Platform"/>
            <consortium name="The Broad Institute Genome Sequencing Center for Infectious Disease"/>
            <person name="Cuomo C."/>
            <person name="Becnel J."/>
            <person name="Sanscrainte N."/>
            <person name="Walker B."/>
            <person name="Young S.K."/>
            <person name="Zeng Q."/>
            <person name="Gargeya S."/>
            <person name="Fitzgerald M."/>
            <person name="Haas B."/>
            <person name="Abouelleil A."/>
            <person name="Alvarado L."/>
            <person name="Arachchi H.M."/>
            <person name="Berlin A.M."/>
            <person name="Chapman S.B."/>
            <person name="Dewar J."/>
            <person name="Goldberg J."/>
            <person name="Griggs A."/>
            <person name="Gujja S."/>
            <person name="Hansen M."/>
            <person name="Howarth C."/>
            <person name="Imamovic A."/>
            <person name="Larimer J."/>
            <person name="McCowan C."/>
            <person name="Murphy C."/>
            <person name="Neiman D."/>
            <person name="Pearson M."/>
            <person name="Priest M."/>
            <person name="Roberts A."/>
            <person name="Saif S."/>
            <person name="Shea T."/>
            <person name="Sisk P."/>
            <person name="Sykes S."/>
            <person name="Wortman J."/>
            <person name="Nusbaum C."/>
            <person name="Birren B."/>
        </authorList>
    </citation>
    <scope>NUCLEOTIDE SEQUENCE [LARGE SCALE GENOMIC DNA]</scope>
    <source>
        <strain evidence="1 2">PRA339</strain>
    </source>
</reference>
<dbReference type="SUPFAM" id="SSF48445">
    <property type="entry name" value="14-3-3 protein"/>
    <property type="match status" value="1"/>
</dbReference>
<dbReference type="AlphaFoldDB" id="A0A059EXL1"/>
<gene>
    <name evidence="1" type="ORF">H312_03125</name>
</gene>
<reference evidence="2" key="1">
    <citation type="submission" date="2013-02" db="EMBL/GenBank/DDBJ databases">
        <authorList>
            <consortium name="The Broad Institute Genome Sequencing Platform"/>
            <person name="Cuomo C."/>
            <person name="Becnel J."/>
            <person name="Sanscrainte N."/>
            <person name="Walker B."/>
            <person name="Young S.K."/>
            <person name="Zeng Q."/>
            <person name="Gargeya S."/>
            <person name="Fitzgerald M."/>
            <person name="Haas B."/>
            <person name="Abouelleil A."/>
            <person name="Alvarado L."/>
            <person name="Arachchi H.M."/>
            <person name="Berlin A.M."/>
            <person name="Chapman S.B."/>
            <person name="Dewar J."/>
            <person name="Goldberg J."/>
            <person name="Griggs A."/>
            <person name="Gujja S."/>
            <person name="Hansen M."/>
            <person name="Howarth C."/>
            <person name="Imamovic A."/>
            <person name="Larimer J."/>
            <person name="McCowan C."/>
            <person name="Murphy C."/>
            <person name="Neiman D."/>
            <person name="Pearson M."/>
            <person name="Priest M."/>
            <person name="Roberts A."/>
            <person name="Saif S."/>
            <person name="Shea T."/>
            <person name="Sisk P."/>
            <person name="Sykes S."/>
            <person name="Wortman J."/>
            <person name="Nusbaum C."/>
            <person name="Birren B."/>
        </authorList>
    </citation>
    <scope>NUCLEOTIDE SEQUENCE [LARGE SCALE GENOMIC DNA]</scope>
    <source>
        <strain evidence="2">PRA339</strain>
    </source>
</reference>
<dbReference type="OrthoDB" id="10304492at2759"/>
<evidence type="ECO:0000313" key="2">
    <source>
        <dbReference type="Proteomes" id="UP000030655"/>
    </source>
</evidence>
<proteinExistence type="predicted"/>
<dbReference type="VEuPathDB" id="MicrosporidiaDB:H312_03125"/>
<accession>A0A059EXL1</accession>
<dbReference type="InterPro" id="IPR036815">
    <property type="entry name" value="14-3-3_dom_sf"/>
</dbReference>
<sequence>MPMEIEKEYFLADLSLKCCQTDKAIFHYKRVLKMKVENKMYISREDLEKLEEYYIEIISKLIKIAEDNRREEATLMNQSEIRILRRHTFELENELENIFNDALGYFNTFDGHFTKPEMKAYLWKMKADFLRSKAKTFGIQNLKNAISLAISYYKTATSLLETNSWLCPYKLDVFFNFLRLKTLLDPSDIHYDVLTDKYEFAFLNSDSVKNDWKYFNDILRSMNVFLNKKRNVHEVTLEALICNKYQSEFMHIVSRKEYLKSYYFF</sequence>
<organism evidence="1 2">
    <name type="scientific">Anncaliia algerae PRA339</name>
    <dbReference type="NCBI Taxonomy" id="1288291"/>
    <lineage>
        <taxon>Eukaryota</taxon>
        <taxon>Fungi</taxon>
        <taxon>Fungi incertae sedis</taxon>
        <taxon>Microsporidia</taxon>
        <taxon>Tubulinosematoidea</taxon>
        <taxon>Tubulinosematidae</taxon>
        <taxon>Anncaliia</taxon>
    </lineage>
</organism>
<dbReference type="Proteomes" id="UP000030655">
    <property type="component" value="Unassembled WGS sequence"/>
</dbReference>
<keyword evidence="2" id="KW-1185">Reference proteome</keyword>
<evidence type="ECO:0008006" key="3">
    <source>
        <dbReference type="Google" id="ProtNLM"/>
    </source>
</evidence>
<dbReference type="EMBL" id="KK365269">
    <property type="protein sequence ID" value="KCZ79484.1"/>
    <property type="molecule type" value="Genomic_DNA"/>
</dbReference>
<name>A0A059EXL1_9MICR</name>
<dbReference type="HOGENOM" id="CLU_1049606_0_0_1"/>
<protein>
    <recommendedName>
        <fullName evidence="3">14-3-3 domain-containing protein</fullName>
    </recommendedName>
</protein>
<evidence type="ECO:0000313" key="1">
    <source>
        <dbReference type="EMBL" id="KCZ79484.1"/>
    </source>
</evidence>
<dbReference type="Gene3D" id="1.20.190.20">
    <property type="entry name" value="14-3-3 domain"/>
    <property type="match status" value="1"/>
</dbReference>